<dbReference type="SMR" id="A0A669EMK8"/>
<feature type="binding site" description="axial binding residue" evidence="3">
    <location>
        <position position="483"/>
    </location>
    <ligand>
        <name>heme</name>
        <dbReference type="ChEBI" id="CHEBI:30413"/>
    </ligand>
    <ligandPart>
        <name>Fe</name>
        <dbReference type="ChEBI" id="CHEBI:18248"/>
    </ligandPart>
</feature>
<dbReference type="PANTHER" id="PTHR24293">
    <property type="entry name" value="CYTOCHROME P450 FAMILY 46 SUBFAMILY A"/>
    <property type="match status" value="1"/>
</dbReference>
<reference evidence="6" key="1">
    <citation type="submission" date="2012-01" db="EMBL/GenBank/DDBJ databases">
        <title>The Genome Sequence of Oreochromis niloticus (Nile Tilapia).</title>
        <authorList>
            <consortium name="Broad Institute Genome Assembly Team"/>
            <consortium name="Broad Institute Sequencing Platform"/>
            <person name="Di Palma F."/>
            <person name="Johnson J."/>
            <person name="Lander E.S."/>
            <person name="Lindblad-Toh K."/>
        </authorList>
    </citation>
    <scope>NUCLEOTIDE SEQUENCE [LARGE SCALE GENOMIC DNA]</scope>
</reference>
<keyword evidence="2 3" id="KW-0408">Iron</keyword>
<comment type="similarity">
    <text evidence="1">Belongs to the cytochrome P450 family.</text>
</comment>
<dbReference type="CDD" id="cd20613">
    <property type="entry name" value="CYP46A1-like"/>
    <property type="match status" value="1"/>
</dbReference>
<dbReference type="InterPro" id="IPR002401">
    <property type="entry name" value="Cyt_P450_E_grp-I"/>
</dbReference>
<keyword evidence="3" id="KW-0479">Metal-binding</keyword>
<dbReference type="InterPro" id="IPR036396">
    <property type="entry name" value="Cyt_P450_sf"/>
</dbReference>
<dbReference type="AlphaFoldDB" id="A0A669EMK8"/>
<dbReference type="PRINTS" id="PR00385">
    <property type="entry name" value="P450"/>
</dbReference>
<evidence type="ECO:0000256" key="2">
    <source>
        <dbReference type="ARBA" id="ARBA00023004"/>
    </source>
</evidence>
<name>A0A669EMK8_ORENI</name>
<evidence type="ECO:0000256" key="3">
    <source>
        <dbReference type="PIRSR" id="PIRSR602401-1"/>
    </source>
</evidence>
<keyword evidence="3" id="KW-0349">Heme</keyword>
<evidence type="ECO:0000313" key="6">
    <source>
        <dbReference type="Proteomes" id="UP000005207"/>
    </source>
</evidence>
<dbReference type="Proteomes" id="UP000005207">
    <property type="component" value="Linkage group LG15"/>
</dbReference>
<dbReference type="Ensembl" id="ENSONIT00000066453.1">
    <property type="protein sequence ID" value="ENSONIP00000074141.1"/>
    <property type="gene ID" value="ENSONIG00000001074.2"/>
</dbReference>
<dbReference type="Pfam" id="PF00067">
    <property type="entry name" value="p450"/>
    <property type="match status" value="1"/>
</dbReference>
<dbReference type="GO" id="GO:0020037">
    <property type="term" value="F:heme binding"/>
    <property type="evidence" value="ECO:0007669"/>
    <property type="project" value="InterPro"/>
</dbReference>
<dbReference type="PANTHER" id="PTHR24293:SF0">
    <property type="entry name" value="CYP46A1 PROTEIN-RELATED"/>
    <property type="match status" value="1"/>
</dbReference>
<dbReference type="InterPro" id="IPR039983">
    <property type="entry name" value="CYP46A1"/>
</dbReference>
<dbReference type="GO" id="GO:0006707">
    <property type="term" value="P:cholesterol catabolic process"/>
    <property type="evidence" value="ECO:0007669"/>
    <property type="project" value="InterPro"/>
</dbReference>
<reference evidence="5" key="3">
    <citation type="submission" date="2025-09" db="UniProtKB">
        <authorList>
            <consortium name="Ensembl"/>
        </authorList>
    </citation>
    <scope>IDENTIFICATION</scope>
</reference>
<dbReference type="GO" id="GO:0033781">
    <property type="term" value="F:cholesterol 24-hydroxylase activity"/>
    <property type="evidence" value="ECO:0007669"/>
    <property type="project" value="InterPro"/>
</dbReference>
<feature type="transmembrane region" description="Helical" evidence="4">
    <location>
        <begin position="6"/>
        <end position="32"/>
    </location>
</feature>
<organism evidence="5 6">
    <name type="scientific">Oreochromis niloticus</name>
    <name type="common">Nile tilapia</name>
    <name type="synonym">Tilapia nilotica</name>
    <dbReference type="NCBI Taxonomy" id="8128"/>
    <lineage>
        <taxon>Eukaryota</taxon>
        <taxon>Metazoa</taxon>
        <taxon>Chordata</taxon>
        <taxon>Craniata</taxon>
        <taxon>Vertebrata</taxon>
        <taxon>Euteleostomi</taxon>
        <taxon>Actinopterygii</taxon>
        <taxon>Neopterygii</taxon>
        <taxon>Teleostei</taxon>
        <taxon>Neoteleostei</taxon>
        <taxon>Acanthomorphata</taxon>
        <taxon>Ovalentaria</taxon>
        <taxon>Cichlomorphae</taxon>
        <taxon>Cichliformes</taxon>
        <taxon>Cichlidae</taxon>
        <taxon>African cichlids</taxon>
        <taxon>Pseudocrenilabrinae</taxon>
        <taxon>Oreochromini</taxon>
        <taxon>Oreochromis</taxon>
    </lineage>
</organism>
<evidence type="ECO:0000313" key="5">
    <source>
        <dbReference type="Ensembl" id="ENSONIP00000074141.1"/>
    </source>
</evidence>
<evidence type="ECO:0000256" key="1">
    <source>
        <dbReference type="ARBA" id="ARBA00010617"/>
    </source>
</evidence>
<evidence type="ECO:0000256" key="4">
    <source>
        <dbReference type="SAM" id="Phobius"/>
    </source>
</evidence>
<keyword evidence="4" id="KW-0472">Membrane</keyword>
<proteinExistence type="inferred from homology"/>
<dbReference type="Gene3D" id="1.10.630.10">
    <property type="entry name" value="Cytochrome P450"/>
    <property type="match status" value="1"/>
</dbReference>
<accession>A0A669EMK8</accession>
<gene>
    <name evidence="5" type="primary">LOC102077122</name>
</gene>
<comment type="cofactor">
    <cofactor evidence="3">
        <name>heme</name>
        <dbReference type="ChEBI" id="CHEBI:30413"/>
    </cofactor>
</comment>
<keyword evidence="4" id="KW-0812">Transmembrane</keyword>
<protein>
    <submittedName>
        <fullName evidence="5">Cytochrome P450, family 46, subfamily A, polypeptide 1, tandem duplicate 2</fullName>
    </submittedName>
</protein>
<keyword evidence="6" id="KW-1185">Reference proteome</keyword>
<dbReference type="GeneTree" id="ENSGT00940000156927"/>
<dbReference type="SUPFAM" id="SSF48264">
    <property type="entry name" value="Cytochrome P450"/>
    <property type="match status" value="1"/>
</dbReference>
<dbReference type="InterPro" id="IPR001128">
    <property type="entry name" value="Cyt_P450"/>
</dbReference>
<dbReference type="GO" id="GO:0005506">
    <property type="term" value="F:iron ion binding"/>
    <property type="evidence" value="ECO:0007669"/>
    <property type="project" value="InterPro"/>
</dbReference>
<dbReference type="PRINTS" id="PR00463">
    <property type="entry name" value="EP450I"/>
</dbReference>
<sequence length="495" mass="56703">MAVFSVFLTLATPALTFFFFLLIVAFLAYCLYVRHIHMKYDHIPGPPRDSFLLGHSPSFLRIMKNGGVVHDKFLEWAEKYGPVYRINGLHYVVVCVSSPEATKEILMSPKYPKDKFVYKKLFSLFGQRFLGNGLVTARDHEKWYKQRRIMDPAFSSVYLRGLMGTFNERAEKLMDKLADVADSKKEANMLHLVNCVTLDVIAKVAFGVDLDLLKNSSPFPKAIETCLKGMVTYVRDIFFEVLLQCLLLCMLICLPRTLLSECHAKPFSLPFQYNPKNRGYVNEVREACRLLRTTGAKWIGERKTAMQNGDEVPKDILTQIIKTASQEENMTEEDEEFMLDNFVTFFIAGQETTANQLAFCIMELGRHPEILEKVKKEVDDVIGMKCDISYDDLGELVYLSQVLKETLRIYPTAVGTSRDVAEDMVIDGIHIPGGFSVFFNSYVSGRMERFFKDPLRFDPDRFHPDAPKPYYCYYPFALGPRSCLGQNFAQVRMTV</sequence>
<keyword evidence="4" id="KW-1133">Transmembrane helix</keyword>
<feature type="transmembrane region" description="Helical" evidence="4">
    <location>
        <begin position="237"/>
        <end position="259"/>
    </location>
</feature>
<reference evidence="5" key="2">
    <citation type="submission" date="2025-08" db="UniProtKB">
        <authorList>
            <consortium name="Ensembl"/>
        </authorList>
    </citation>
    <scope>IDENTIFICATION</scope>
</reference>